<keyword evidence="9" id="KW-1185">Reference proteome</keyword>
<sequence>MNTPIIDAIRNYLDEKNLPFSMPGHKMGKSFLDYDIFDLFIKGDLTEVDGLDNLSKPEESIKDSLNLLSKTYKSKKSYYLVNGSTSGNLIMIFSALKEGDKVLVERGCHKSIFNGIILRKLKPVYVNYKVDKNFNAPLTIDKEHLNFVLESNNDIKAAILTYPSYYGTALDLEKIIDKCKKRSIKILVDSAHGAHFGVSPKLPKSAIEMGADMVVMSAHKTLPSLTQTAFLHIGDIKLKDKVEFYLSCFSTTSPSYAFMMSMDFARAYLDEYGKEHYEDLVNLCEGLKNKIDKLKLFKCLSEKTLDNNDISVDKSRIVINVGKGFSGHRLLDYLRKNKIQCEMSDYSNVVLIPSTFNDKYEFEYIYKVLSKCNERDIKEDFEMLYTNYVPKMGVCPHEAMDRNKKTVDYRNSEGLICGQNIVPYPPGIPLIIMGEVIDYNVINQLEQYIKSGVSVLGLNNNNIWILE</sequence>
<dbReference type="SUPFAM" id="SSF55904">
    <property type="entry name" value="Ornithine decarboxylase C-terminal domain"/>
    <property type="match status" value="1"/>
</dbReference>
<dbReference type="Pfam" id="PF03711">
    <property type="entry name" value="OKR_DC_1_C"/>
    <property type="match status" value="1"/>
</dbReference>
<dbReference type="EMBL" id="FOKI01000032">
    <property type="protein sequence ID" value="SFB35018.1"/>
    <property type="molecule type" value="Genomic_DNA"/>
</dbReference>
<dbReference type="Gene3D" id="3.40.640.10">
    <property type="entry name" value="Type I PLP-dependent aspartate aminotransferase-like (Major domain)"/>
    <property type="match status" value="1"/>
</dbReference>
<dbReference type="STRING" id="84698.SAMN04488528_103230"/>
<feature type="domain" description="Orn/Lys/Arg decarboxylases family 1 pyridoxal-P attachment site" evidence="6">
    <location>
        <begin position="3"/>
        <end position="309"/>
    </location>
</feature>
<dbReference type="RefSeq" id="WP_242948444.1">
    <property type="nucleotide sequence ID" value="NZ_FOKI01000032.1"/>
</dbReference>
<keyword evidence="4" id="KW-0663">Pyridoxal phosphate</keyword>
<reference evidence="8 9" key="1">
    <citation type="submission" date="2016-10" db="EMBL/GenBank/DDBJ databases">
        <authorList>
            <person name="de Groot N.N."/>
        </authorList>
    </citation>
    <scope>NUCLEOTIDE SEQUENCE [LARGE SCALE GENOMIC DNA]</scope>
    <source>
        <strain evidence="8 9">DSM 12271</strain>
    </source>
</reference>
<comment type="cofactor">
    <cofactor evidence="1">
        <name>pyridoxal 5'-phosphate</name>
        <dbReference type="ChEBI" id="CHEBI:597326"/>
    </cofactor>
</comment>
<organism evidence="8 9">
    <name type="scientific">Clostridium frigidicarnis</name>
    <dbReference type="NCBI Taxonomy" id="84698"/>
    <lineage>
        <taxon>Bacteria</taxon>
        <taxon>Bacillati</taxon>
        <taxon>Bacillota</taxon>
        <taxon>Clostridia</taxon>
        <taxon>Eubacteriales</taxon>
        <taxon>Clostridiaceae</taxon>
        <taxon>Clostridium</taxon>
    </lineage>
</organism>
<evidence type="ECO:0000256" key="1">
    <source>
        <dbReference type="ARBA" id="ARBA00001933"/>
    </source>
</evidence>
<evidence type="ECO:0000259" key="6">
    <source>
        <dbReference type="Pfam" id="PF01276"/>
    </source>
</evidence>
<comment type="similarity">
    <text evidence="2">Belongs to the Orn/Lys/Arg decarboxylase class-I family.</text>
</comment>
<dbReference type="InterPro" id="IPR015424">
    <property type="entry name" value="PyrdxlP-dep_Trfase"/>
</dbReference>
<evidence type="ECO:0000256" key="2">
    <source>
        <dbReference type="ARBA" id="ARBA00010671"/>
    </source>
</evidence>
<dbReference type="InterPro" id="IPR000310">
    <property type="entry name" value="Orn/Lys/Arg_deCO2ase_major_dom"/>
</dbReference>
<keyword evidence="5" id="KW-0456">Lyase</keyword>
<dbReference type="GO" id="GO:0016831">
    <property type="term" value="F:carboxy-lyase activity"/>
    <property type="evidence" value="ECO:0007669"/>
    <property type="project" value="UniProtKB-KW"/>
</dbReference>
<feature type="domain" description="Orn/Lys/Arg decarboxylase C-terminal" evidence="7">
    <location>
        <begin position="372"/>
        <end position="440"/>
    </location>
</feature>
<dbReference type="Proteomes" id="UP000198619">
    <property type="component" value="Unassembled WGS sequence"/>
</dbReference>
<dbReference type="PANTHER" id="PTHR43277:SF4">
    <property type="entry name" value="ARGININE DECARBOXYLASE"/>
    <property type="match status" value="1"/>
</dbReference>
<dbReference type="PANTHER" id="PTHR43277">
    <property type="entry name" value="ARGININE DECARBOXYLASE"/>
    <property type="match status" value="1"/>
</dbReference>
<dbReference type="InterPro" id="IPR052357">
    <property type="entry name" value="Orn_Lys_Arg_decarboxylase-I"/>
</dbReference>
<protein>
    <submittedName>
        <fullName evidence="8">Arginine/lysine/ornithine decarboxylase</fullName>
    </submittedName>
</protein>
<dbReference type="Pfam" id="PF01276">
    <property type="entry name" value="OKR_DC_1"/>
    <property type="match status" value="1"/>
</dbReference>
<dbReference type="SUPFAM" id="SSF53383">
    <property type="entry name" value="PLP-dependent transferases"/>
    <property type="match status" value="1"/>
</dbReference>
<evidence type="ECO:0000313" key="8">
    <source>
        <dbReference type="EMBL" id="SFB35018.1"/>
    </source>
</evidence>
<evidence type="ECO:0000256" key="5">
    <source>
        <dbReference type="ARBA" id="ARBA00023239"/>
    </source>
</evidence>
<keyword evidence="3" id="KW-0210">Decarboxylase</keyword>
<dbReference type="InterPro" id="IPR015421">
    <property type="entry name" value="PyrdxlP-dep_Trfase_major"/>
</dbReference>
<accession>A0A1I1AEU5</accession>
<gene>
    <name evidence="8" type="ORF">SAMN04488528_103230</name>
</gene>
<proteinExistence type="inferred from homology"/>
<evidence type="ECO:0000313" key="9">
    <source>
        <dbReference type="Proteomes" id="UP000198619"/>
    </source>
</evidence>
<dbReference type="Gene3D" id="3.90.100.10">
    <property type="entry name" value="Orn/Lys/Arg decarboxylase, C-terminal domain"/>
    <property type="match status" value="1"/>
</dbReference>
<dbReference type="InterPro" id="IPR008286">
    <property type="entry name" value="Prn/Lys/Arg_de-COase_C"/>
</dbReference>
<evidence type="ECO:0000256" key="3">
    <source>
        <dbReference type="ARBA" id="ARBA00022793"/>
    </source>
</evidence>
<evidence type="ECO:0000259" key="7">
    <source>
        <dbReference type="Pfam" id="PF03711"/>
    </source>
</evidence>
<name>A0A1I1AEU5_9CLOT</name>
<dbReference type="AlphaFoldDB" id="A0A1I1AEU5"/>
<evidence type="ECO:0000256" key="4">
    <source>
        <dbReference type="ARBA" id="ARBA00022898"/>
    </source>
</evidence>
<dbReference type="InterPro" id="IPR036633">
    <property type="entry name" value="Prn/Lys/Arg_de-COase_C_sf"/>
</dbReference>